<sequence>MSDLVFYTNPQSRGQIVRWMLEEVGAPYRTEILDYATTLKGDAYRAINPMMKIPAIVHDGKVVTEVAAICAYLADAFPDAGLAPALTDRADYYRYLFFAAGPLEMTFSLKAIQYEPPADKQRMFGHGNEALVFEALDRMLGDRDYVTGTFSAADLYLASELGFMMRFGMITGSPTLQAYVARCTDRDAYRRGQQLDTEAAEAMKAAVPA</sequence>
<dbReference type="InterPro" id="IPR004045">
    <property type="entry name" value="Glutathione_S-Trfase_N"/>
</dbReference>
<accession>A0ABP7UBY5</accession>
<dbReference type="Pfam" id="PF13409">
    <property type="entry name" value="GST_N_2"/>
    <property type="match status" value="1"/>
</dbReference>
<dbReference type="Gene3D" id="1.20.1050.10">
    <property type="match status" value="1"/>
</dbReference>
<dbReference type="SFLD" id="SFLDG00358">
    <property type="entry name" value="Main_(cytGST)"/>
    <property type="match status" value="1"/>
</dbReference>
<evidence type="ECO:0000313" key="2">
    <source>
        <dbReference type="EMBL" id="GAA4039851.1"/>
    </source>
</evidence>
<dbReference type="InterPro" id="IPR040079">
    <property type="entry name" value="Glutathione_S-Trfase"/>
</dbReference>
<dbReference type="PROSITE" id="PS50404">
    <property type="entry name" value="GST_NTER"/>
    <property type="match status" value="1"/>
</dbReference>
<keyword evidence="3" id="KW-1185">Reference proteome</keyword>
<evidence type="ECO:0000313" key="3">
    <source>
        <dbReference type="Proteomes" id="UP001424459"/>
    </source>
</evidence>
<organism evidence="2 3">
    <name type="scientific">Sphingomonas rosea</name>
    <dbReference type="NCBI Taxonomy" id="335605"/>
    <lineage>
        <taxon>Bacteria</taxon>
        <taxon>Pseudomonadati</taxon>
        <taxon>Pseudomonadota</taxon>
        <taxon>Alphaproteobacteria</taxon>
        <taxon>Sphingomonadales</taxon>
        <taxon>Sphingomonadaceae</taxon>
        <taxon>Sphingomonas</taxon>
    </lineage>
</organism>
<dbReference type="RefSeq" id="WP_344697021.1">
    <property type="nucleotide sequence ID" value="NZ_BAABBR010000001.1"/>
</dbReference>
<proteinExistence type="predicted"/>
<dbReference type="InterPro" id="IPR036282">
    <property type="entry name" value="Glutathione-S-Trfase_C_sf"/>
</dbReference>
<dbReference type="Proteomes" id="UP001424459">
    <property type="component" value="Unassembled WGS sequence"/>
</dbReference>
<evidence type="ECO:0000259" key="1">
    <source>
        <dbReference type="PROSITE" id="PS50404"/>
    </source>
</evidence>
<dbReference type="SFLD" id="SFLDS00019">
    <property type="entry name" value="Glutathione_Transferase_(cytos"/>
    <property type="match status" value="1"/>
</dbReference>
<name>A0ABP7UBY5_9SPHN</name>
<comment type="caution">
    <text evidence="2">The sequence shown here is derived from an EMBL/GenBank/DDBJ whole genome shotgun (WGS) entry which is preliminary data.</text>
</comment>
<dbReference type="SUPFAM" id="SSF52833">
    <property type="entry name" value="Thioredoxin-like"/>
    <property type="match status" value="1"/>
</dbReference>
<dbReference type="PANTHER" id="PTHR44051:SF21">
    <property type="entry name" value="GLUTATHIONE S-TRANSFERASE FAMILY PROTEIN"/>
    <property type="match status" value="1"/>
</dbReference>
<protein>
    <submittedName>
        <fullName evidence="2">Glutathione S-transferase family protein</fullName>
    </submittedName>
</protein>
<dbReference type="EMBL" id="BAABBR010000001">
    <property type="protein sequence ID" value="GAA4039851.1"/>
    <property type="molecule type" value="Genomic_DNA"/>
</dbReference>
<dbReference type="CDD" id="cd03046">
    <property type="entry name" value="GST_N_GTT1_like"/>
    <property type="match status" value="1"/>
</dbReference>
<dbReference type="Gene3D" id="3.40.30.10">
    <property type="entry name" value="Glutaredoxin"/>
    <property type="match status" value="1"/>
</dbReference>
<gene>
    <name evidence="2" type="ORF">GCM10022281_20900</name>
</gene>
<dbReference type="PANTHER" id="PTHR44051">
    <property type="entry name" value="GLUTATHIONE S-TRANSFERASE-RELATED"/>
    <property type="match status" value="1"/>
</dbReference>
<reference evidence="3" key="1">
    <citation type="journal article" date="2019" name="Int. J. Syst. Evol. Microbiol.">
        <title>The Global Catalogue of Microorganisms (GCM) 10K type strain sequencing project: providing services to taxonomists for standard genome sequencing and annotation.</title>
        <authorList>
            <consortium name="The Broad Institute Genomics Platform"/>
            <consortium name="The Broad Institute Genome Sequencing Center for Infectious Disease"/>
            <person name="Wu L."/>
            <person name="Ma J."/>
        </authorList>
    </citation>
    <scope>NUCLEOTIDE SEQUENCE [LARGE SCALE GENOMIC DNA]</scope>
    <source>
        <strain evidence="3">JCM 17564</strain>
    </source>
</reference>
<dbReference type="SUPFAM" id="SSF47616">
    <property type="entry name" value="GST C-terminal domain-like"/>
    <property type="match status" value="1"/>
</dbReference>
<dbReference type="CDD" id="cd03207">
    <property type="entry name" value="GST_C_8"/>
    <property type="match status" value="1"/>
</dbReference>
<dbReference type="InterPro" id="IPR036249">
    <property type="entry name" value="Thioredoxin-like_sf"/>
</dbReference>
<dbReference type="SFLD" id="SFLDG01150">
    <property type="entry name" value="Main.1:_Beta-like"/>
    <property type="match status" value="1"/>
</dbReference>
<feature type="domain" description="GST N-terminal" evidence="1">
    <location>
        <begin position="1"/>
        <end position="81"/>
    </location>
</feature>